<evidence type="ECO:0000313" key="3">
    <source>
        <dbReference type="Proteomes" id="UP001555342"/>
    </source>
</evidence>
<organism evidence="2 3">
    <name type="scientific">Buttiauxella gaviniae</name>
    <dbReference type="NCBI Taxonomy" id="82990"/>
    <lineage>
        <taxon>Bacteria</taxon>
        <taxon>Pseudomonadati</taxon>
        <taxon>Pseudomonadota</taxon>
        <taxon>Gammaproteobacteria</taxon>
        <taxon>Enterobacterales</taxon>
        <taxon>Enterobacteriaceae</taxon>
        <taxon>Buttiauxella</taxon>
    </lineage>
</organism>
<dbReference type="EMBL" id="JBFMVT010000002">
    <property type="protein sequence ID" value="MEW7312685.1"/>
    <property type="molecule type" value="Genomic_DNA"/>
</dbReference>
<feature type="transmembrane region" description="Helical" evidence="1">
    <location>
        <begin position="51"/>
        <end position="69"/>
    </location>
</feature>
<accession>A0ABV3NT15</accession>
<name>A0ABV3NT15_9ENTR</name>
<gene>
    <name evidence="2" type="ORF">AB1E22_08170</name>
</gene>
<reference evidence="2 3" key="1">
    <citation type="submission" date="2024-07" db="EMBL/GenBank/DDBJ databases">
        <authorList>
            <person name="Wang L."/>
        </authorList>
    </citation>
    <scope>NUCLEOTIDE SEQUENCE [LARGE SCALE GENOMIC DNA]</scope>
    <source>
        <strain evidence="2 3">WL359</strain>
    </source>
</reference>
<dbReference type="Proteomes" id="UP001555342">
    <property type="component" value="Unassembled WGS sequence"/>
</dbReference>
<keyword evidence="1" id="KW-0472">Membrane</keyword>
<proteinExistence type="predicted"/>
<keyword evidence="1" id="KW-1133">Transmembrane helix</keyword>
<keyword evidence="1" id="KW-0812">Transmembrane</keyword>
<evidence type="ECO:0000313" key="2">
    <source>
        <dbReference type="EMBL" id="MEW7312685.1"/>
    </source>
</evidence>
<sequence>MAIKQAAIEEVFMNWDVLKWLIGIYFGCFFGLLKVAYSDPKFYLDYIDKKLTWFCYTCMIAFGAFWYGLYACRNYTIENIDLISEQLSHLDKEYSFVTSYLLVLIITSCLSFAASLLFIDVARRKQAHLSS</sequence>
<feature type="transmembrane region" description="Helical" evidence="1">
    <location>
        <begin position="20"/>
        <end position="39"/>
    </location>
</feature>
<protein>
    <submittedName>
        <fullName evidence="2">Uncharacterized protein</fullName>
    </submittedName>
</protein>
<feature type="transmembrane region" description="Helical" evidence="1">
    <location>
        <begin position="97"/>
        <end position="119"/>
    </location>
</feature>
<dbReference type="RefSeq" id="WP_367594876.1">
    <property type="nucleotide sequence ID" value="NZ_JBFMVT010000002.1"/>
</dbReference>
<comment type="caution">
    <text evidence="2">The sequence shown here is derived from an EMBL/GenBank/DDBJ whole genome shotgun (WGS) entry which is preliminary data.</text>
</comment>
<keyword evidence="3" id="KW-1185">Reference proteome</keyword>
<evidence type="ECO:0000256" key="1">
    <source>
        <dbReference type="SAM" id="Phobius"/>
    </source>
</evidence>